<feature type="chain" id="PRO_5040839334" description="Lipoprotein" evidence="2">
    <location>
        <begin position="22"/>
        <end position="226"/>
    </location>
</feature>
<evidence type="ECO:0008006" key="5">
    <source>
        <dbReference type="Google" id="ProtNLM"/>
    </source>
</evidence>
<evidence type="ECO:0000313" key="3">
    <source>
        <dbReference type="EMBL" id="MDC3984754.1"/>
    </source>
</evidence>
<evidence type="ECO:0000256" key="1">
    <source>
        <dbReference type="SAM" id="MobiDB-lite"/>
    </source>
</evidence>
<dbReference type="Proteomes" id="UP001151081">
    <property type="component" value="Unassembled WGS sequence"/>
</dbReference>
<accession>A0A9X4AU06</accession>
<keyword evidence="2" id="KW-0732">Signal</keyword>
<reference evidence="3 4" key="1">
    <citation type="submission" date="2021-04" db="EMBL/GenBank/DDBJ databases">
        <title>Genome analysis of Polyangium sp.</title>
        <authorList>
            <person name="Li Y."/>
            <person name="Wang J."/>
        </authorList>
    </citation>
    <scope>NUCLEOTIDE SEQUENCE [LARGE SCALE GENOMIC DNA]</scope>
    <source>
        <strain evidence="3 4">SDU14</strain>
    </source>
</reference>
<evidence type="ECO:0000256" key="2">
    <source>
        <dbReference type="SAM" id="SignalP"/>
    </source>
</evidence>
<organism evidence="3 4">
    <name type="scientific">Polyangium jinanense</name>
    <dbReference type="NCBI Taxonomy" id="2829994"/>
    <lineage>
        <taxon>Bacteria</taxon>
        <taxon>Pseudomonadati</taxon>
        <taxon>Myxococcota</taxon>
        <taxon>Polyangia</taxon>
        <taxon>Polyangiales</taxon>
        <taxon>Polyangiaceae</taxon>
        <taxon>Polyangium</taxon>
    </lineage>
</organism>
<proteinExistence type="predicted"/>
<protein>
    <recommendedName>
        <fullName evidence="5">Lipoprotein</fullName>
    </recommendedName>
</protein>
<gene>
    <name evidence="3" type="ORF">KEG57_30010</name>
</gene>
<dbReference type="PROSITE" id="PS51257">
    <property type="entry name" value="PROKAR_LIPOPROTEIN"/>
    <property type="match status" value="1"/>
</dbReference>
<comment type="caution">
    <text evidence="3">The sequence shown here is derived from an EMBL/GenBank/DDBJ whole genome shotgun (WGS) entry which is preliminary data.</text>
</comment>
<name>A0A9X4AU06_9BACT</name>
<dbReference type="AlphaFoldDB" id="A0A9X4AU06"/>
<keyword evidence="4" id="KW-1185">Reference proteome</keyword>
<sequence length="226" mass="24220">MNTIKFTFAALPLCALLFGCASELHEERDLGVAEQANGNGAPSGSHHTLNIIGVPKGKNPDMTGNSGSRIFVPLDGPAQIYLAEGPSFNVLDANGTDANGAKFELPAADADNDGITSYSVFARPLGTPGGSSTTTTCMTETVTSPTDEAEEYCSVYSMELDRTKGKQTFTNVSKELLYVYADVDGDGDIDRVPLFADGYENFLWDYDNNGLKVAQLRFYDEATNVN</sequence>
<dbReference type="EMBL" id="JAGTJJ010000023">
    <property type="protein sequence ID" value="MDC3984754.1"/>
    <property type="molecule type" value="Genomic_DNA"/>
</dbReference>
<feature type="compositionally biased region" description="Polar residues" evidence="1">
    <location>
        <begin position="36"/>
        <end position="48"/>
    </location>
</feature>
<dbReference type="RefSeq" id="WP_272421835.1">
    <property type="nucleotide sequence ID" value="NZ_JAGTJJ010000023.1"/>
</dbReference>
<evidence type="ECO:0000313" key="4">
    <source>
        <dbReference type="Proteomes" id="UP001151081"/>
    </source>
</evidence>
<feature type="signal peptide" evidence="2">
    <location>
        <begin position="1"/>
        <end position="21"/>
    </location>
</feature>
<feature type="region of interest" description="Disordered" evidence="1">
    <location>
        <begin position="35"/>
        <end position="65"/>
    </location>
</feature>